<protein>
    <submittedName>
        <fullName evidence="2">GDSL family lipase</fullName>
    </submittedName>
</protein>
<sequence>MEDIKYILFGLLVAPLLPLMAIQGKRIRASVPKLPPAKGASGYIGTGKGQVLRLITIGESTIAGIGVETHEEGFSGTLARALADQLGKPVVWKVYARSGYTAKRVTEKLIPQIAETDIDLIVIGLGGNDAFHLNPPWRWRRSIRDLIAALRERFPETPIVFTNMPPIKSFPAFTPLIKRVVGSHVELLGRSLDHVTEPMPNVFYYARVITLEDWRGVSAPPADYFSDGVHPSALTYQVWARDVAGYVGRLGVL</sequence>
<proteinExistence type="predicted"/>
<feature type="domain" description="SGNH hydrolase-type esterase" evidence="1">
    <location>
        <begin position="57"/>
        <end position="238"/>
    </location>
</feature>
<name>A0A098RZN9_9BACT</name>
<dbReference type="PANTHER" id="PTHR30383:SF24">
    <property type="entry name" value="THIOESTERASE 1_PROTEASE 1_LYSOPHOSPHOLIPASE L1"/>
    <property type="match status" value="1"/>
</dbReference>
<dbReference type="Proteomes" id="UP000029736">
    <property type="component" value="Unassembled WGS sequence"/>
</dbReference>
<dbReference type="AlphaFoldDB" id="A0A098RZN9"/>
<dbReference type="Gene3D" id="3.40.50.1110">
    <property type="entry name" value="SGNH hydrolase"/>
    <property type="match status" value="1"/>
</dbReference>
<evidence type="ECO:0000313" key="2">
    <source>
        <dbReference type="EMBL" id="KGE85053.1"/>
    </source>
</evidence>
<dbReference type="InterPro" id="IPR013830">
    <property type="entry name" value="SGNH_hydro"/>
</dbReference>
<organism evidence="2 3">
    <name type="scientific">Phaeodactylibacter xiamenensis</name>
    <dbReference type="NCBI Taxonomy" id="1524460"/>
    <lineage>
        <taxon>Bacteria</taxon>
        <taxon>Pseudomonadati</taxon>
        <taxon>Bacteroidota</taxon>
        <taxon>Saprospiria</taxon>
        <taxon>Saprospirales</taxon>
        <taxon>Haliscomenobacteraceae</taxon>
        <taxon>Phaeodactylibacter</taxon>
    </lineage>
</organism>
<dbReference type="SUPFAM" id="SSF52266">
    <property type="entry name" value="SGNH hydrolase"/>
    <property type="match status" value="1"/>
</dbReference>
<accession>A0A098RZN9</accession>
<keyword evidence="3" id="KW-1185">Reference proteome</keyword>
<dbReference type="OrthoDB" id="2810666at2"/>
<dbReference type="Pfam" id="PF13472">
    <property type="entry name" value="Lipase_GDSL_2"/>
    <property type="match status" value="1"/>
</dbReference>
<dbReference type="STRING" id="1524460.IX84_30095"/>
<dbReference type="InterPro" id="IPR036514">
    <property type="entry name" value="SGNH_hydro_sf"/>
</dbReference>
<dbReference type="InterPro" id="IPR051532">
    <property type="entry name" value="Ester_Hydrolysis_Enzymes"/>
</dbReference>
<evidence type="ECO:0000313" key="3">
    <source>
        <dbReference type="Proteomes" id="UP000029736"/>
    </source>
</evidence>
<gene>
    <name evidence="2" type="ORF">IX84_30095</name>
</gene>
<dbReference type="PANTHER" id="PTHR30383">
    <property type="entry name" value="THIOESTERASE 1/PROTEASE 1/LYSOPHOSPHOLIPASE L1"/>
    <property type="match status" value="1"/>
</dbReference>
<dbReference type="RefSeq" id="WP_044229618.1">
    <property type="nucleotide sequence ID" value="NZ_JBKAGJ010000058.1"/>
</dbReference>
<dbReference type="EMBL" id="JPOS01000094">
    <property type="protein sequence ID" value="KGE85053.1"/>
    <property type="molecule type" value="Genomic_DNA"/>
</dbReference>
<dbReference type="CDD" id="cd01836">
    <property type="entry name" value="FeeA_FeeB_like"/>
    <property type="match status" value="1"/>
</dbReference>
<evidence type="ECO:0000259" key="1">
    <source>
        <dbReference type="Pfam" id="PF13472"/>
    </source>
</evidence>
<comment type="caution">
    <text evidence="2">The sequence shown here is derived from an EMBL/GenBank/DDBJ whole genome shotgun (WGS) entry which is preliminary data.</text>
</comment>
<dbReference type="GO" id="GO:0004622">
    <property type="term" value="F:phosphatidylcholine lysophospholipase activity"/>
    <property type="evidence" value="ECO:0007669"/>
    <property type="project" value="TreeGrafter"/>
</dbReference>
<reference evidence="2 3" key="1">
    <citation type="journal article" date="2014" name="Int. J. Syst. Evol. Microbiol.">
        <title>Phaeodactylibacter xiamenensis gen. nov., sp. nov., a member of the family Saprospiraceae isolated from the marine alga Phaeodactylum tricornutum.</title>
        <authorList>
            <person name="Chen Z.Jr."/>
            <person name="Lei X."/>
            <person name="Lai Q."/>
            <person name="Li Y."/>
            <person name="Zhang B."/>
            <person name="Zhang J."/>
            <person name="Zhang H."/>
            <person name="Yang L."/>
            <person name="Zheng W."/>
            <person name="Tian Y."/>
            <person name="Yu Z."/>
            <person name="Xu H.Jr."/>
            <person name="Zheng T."/>
        </authorList>
    </citation>
    <scope>NUCLEOTIDE SEQUENCE [LARGE SCALE GENOMIC DNA]</scope>
    <source>
        <strain evidence="2 3">KD52</strain>
    </source>
</reference>